<sequence>MALYRTGAHFRPTVTQNWAAQWVGFQRDCNKSVIFTQEGFSATGFSATGFSAMLAQTGFSAKFTQRGF</sequence>
<proteinExistence type="predicted"/>
<protein>
    <submittedName>
        <fullName evidence="1">Uncharacterized protein</fullName>
    </submittedName>
</protein>
<accession>A0A0E9Q9V4</accession>
<organism evidence="1">
    <name type="scientific">Anguilla anguilla</name>
    <name type="common">European freshwater eel</name>
    <name type="synonym">Muraena anguilla</name>
    <dbReference type="NCBI Taxonomy" id="7936"/>
    <lineage>
        <taxon>Eukaryota</taxon>
        <taxon>Metazoa</taxon>
        <taxon>Chordata</taxon>
        <taxon>Craniata</taxon>
        <taxon>Vertebrata</taxon>
        <taxon>Euteleostomi</taxon>
        <taxon>Actinopterygii</taxon>
        <taxon>Neopterygii</taxon>
        <taxon>Teleostei</taxon>
        <taxon>Anguilliformes</taxon>
        <taxon>Anguillidae</taxon>
        <taxon>Anguilla</taxon>
    </lineage>
</organism>
<dbReference type="EMBL" id="GBXM01095457">
    <property type="protein sequence ID" value="JAH13120.1"/>
    <property type="molecule type" value="Transcribed_RNA"/>
</dbReference>
<evidence type="ECO:0000313" key="1">
    <source>
        <dbReference type="EMBL" id="JAH13120.1"/>
    </source>
</evidence>
<reference evidence="1" key="1">
    <citation type="submission" date="2014-11" db="EMBL/GenBank/DDBJ databases">
        <authorList>
            <person name="Amaro Gonzalez C."/>
        </authorList>
    </citation>
    <scope>NUCLEOTIDE SEQUENCE</scope>
</reference>
<reference evidence="1" key="2">
    <citation type="journal article" date="2015" name="Fish Shellfish Immunol.">
        <title>Early steps in the European eel (Anguilla anguilla)-Vibrio vulnificus interaction in the gills: Role of the RtxA13 toxin.</title>
        <authorList>
            <person name="Callol A."/>
            <person name="Pajuelo D."/>
            <person name="Ebbesson L."/>
            <person name="Teles M."/>
            <person name="MacKenzie S."/>
            <person name="Amaro C."/>
        </authorList>
    </citation>
    <scope>NUCLEOTIDE SEQUENCE</scope>
</reference>
<dbReference type="AlphaFoldDB" id="A0A0E9Q9V4"/>
<name>A0A0E9Q9V4_ANGAN</name>